<name>A0A6A6U5R2_9PEZI</name>
<sequence length="366" mass="42622">MEKKDGKVLNTRQENAFLSQLLNEVSKHKGRSPTTLVRLLFGYVLDRVFPAVENYSHWYANLEDEGLTSLIQVNIMQPNDAVDSTLKSEDDFQNTDEPEDWRILLLLLQPNPSLWEHTTGFHSVGDGFPWWFEFDKNDEVLRNLKIFHFLGIAEKTSIRFYKKTTISGPLVKFEEIFESPESLDLTKAADRYIFEEVIEYIKKFVKGIHLHDQSSYHHIIAQQLNSEVDRLIGNTEEISNEIQRHSDELVHLIQESQRLNQGIQPQNHEGPNLVQQLQEVLHNAHTRTLEVLRLYETKNQNENQIQVYNAEKERLHQEGKRKGEESGRLLEGIDELLDQIKAQQIQARKDRLDEKNGSDLDSESDD</sequence>
<keyword evidence="4" id="KW-1185">Reference proteome</keyword>
<feature type="coiled-coil region" evidence="1">
    <location>
        <begin position="221"/>
        <end position="255"/>
    </location>
</feature>
<reference evidence="3" key="1">
    <citation type="journal article" date="2020" name="Stud. Mycol.">
        <title>101 Dothideomycetes genomes: a test case for predicting lifestyles and emergence of pathogens.</title>
        <authorList>
            <person name="Haridas S."/>
            <person name="Albert R."/>
            <person name="Binder M."/>
            <person name="Bloem J."/>
            <person name="Labutti K."/>
            <person name="Salamov A."/>
            <person name="Andreopoulos B."/>
            <person name="Baker S."/>
            <person name="Barry K."/>
            <person name="Bills G."/>
            <person name="Bluhm B."/>
            <person name="Cannon C."/>
            <person name="Castanera R."/>
            <person name="Culley D."/>
            <person name="Daum C."/>
            <person name="Ezra D."/>
            <person name="Gonzalez J."/>
            <person name="Henrissat B."/>
            <person name="Kuo A."/>
            <person name="Liang C."/>
            <person name="Lipzen A."/>
            <person name="Lutzoni F."/>
            <person name="Magnuson J."/>
            <person name="Mondo S."/>
            <person name="Nolan M."/>
            <person name="Ohm R."/>
            <person name="Pangilinan J."/>
            <person name="Park H.-J."/>
            <person name="Ramirez L."/>
            <person name="Alfaro M."/>
            <person name="Sun H."/>
            <person name="Tritt A."/>
            <person name="Yoshinaga Y."/>
            <person name="Zwiers L.-H."/>
            <person name="Turgeon B."/>
            <person name="Goodwin S."/>
            <person name="Spatafora J."/>
            <person name="Crous P."/>
            <person name="Grigoriev I."/>
        </authorList>
    </citation>
    <scope>NUCLEOTIDE SEQUENCE</scope>
    <source>
        <strain evidence="3">CBS 115976</strain>
    </source>
</reference>
<feature type="region of interest" description="Disordered" evidence="2">
    <location>
        <begin position="345"/>
        <end position="366"/>
    </location>
</feature>
<evidence type="ECO:0000256" key="2">
    <source>
        <dbReference type="SAM" id="MobiDB-lite"/>
    </source>
</evidence>
<gene>
    <name evidence="3" type="ORF">BT63DRAFT_463564</name>
</gene>
<organism evidence="3 4">
    <name type="scientific">Microthyrium microscopicum</name>
    <dbReference type="NCBI Taxonomy" id="703497"/>
    <lineage>
        <taxon>Eukaryota</taxon>
        <taxon>Fungi</taxon>
        <taxon>Dikarya</taxon>
        <taxon>Ascomycota</taxon>
        <taxon>Pezizomycotina</taxon>
        <taxon>Dothideomycetes</taxon>
        <taxon>Dothideomycetes incertae sedis</taxon>
        <taxon>Microthyriales</taxon>
        <taxon>Microthyriaceae</taxon>
        <taxon>Microthyrium</taxon>
    </lineage>
</organism>
<protein>
    <submittedName>
        <fullName evidence="3">Uncharacterized protein</fullName>
    </submittedName>
</protein>
<accession>A0A6A6U5R2</accession>
<feature type="compositionally biased region" description="Basic and acidic residues" evidence="2">
    <location>
        <begin position="347"/>
        <end position="358"/>
    </location>
</feature>
<dbReference type="AlphaFoldDB" id="A0A6A6U5R2"/>
<evidence type="ECO:0000313" key="3">
    <source>
        <dbReference type="EMBL" id="KAF2666468.1"/>
    </source>
</evidence>
<dbReference type="Proteomes" id="UP000799302">
    <property type="component" value="Unassembled WGS sequence"/>
</dbReference>
<evidence type="ECO:0000313" key="4">
    <source>
        <dbReference type="Proteomes" id="UP000799302"/>
    </source>
</evidence>
<proteinExistence type="predicted"/>
<dbReference type="EMBL" id="MU004239">
    <property type="protein sequence ID" value="KAF2666468.1"/>
    <property type="molecule type" value="Genomic_DNA"/>
</dbReference>
<evidence type="ECO:0000256" key="1">
    <source>
        <dbReference type="SAM" id="Coils"/>
    </source>
</evidence>
<keyword evidence="1" id="KW-0175">Coiled coil</keyword>